<dbReference type="OrthoDB" id="5511471at2"/>
<gene>
    <name evidence="2" type="ORF">HMPREF0634_1225</name>
</gene>
<dbReference type="AlphaFoldDB" id="E0E1F5"/>
<evidence type="ECO:0008006" key="4">
    <source>
        <dbReference type="Google" id="ProtNLM"/>
    </source>
</evidence>
<proteinExistence type="predicted"/>
<dbReference type="Pfam" id="PF16138">
    <property type="entry name" value="DUF4846"/>
    <property type="match status" value="1"/>
</dbReference>
<name>E0E1F5_9FIRM</name>
<protein>
    <recommendedName>
        <fullName evidence="4">Lipoprotein</fullName>
    </recommendedName>
</protein>
<dbReference type="InterPro" id="IPR032315">
    <property type="entry name" value="DUF4846"/>
</dbReference>
<reference evidence="2 3" key="1">
    <citation type="submission" date="2010-08" db="EMBL/GenBank/DDBJ databases">
        <authorList>
            <person name="Harkins D.M."/>
            <person name="Madupu R."/>
            <person name="Durkin A.S."/>
            <person name="Torralba M."/>
            <person name="Methe B."/>
            <person name="Sutton G.G."/>
            <person name="Nelson K.E."/>
        </authorList>
    </citation>
    <scope>NUCLEOTIDE SEQUENCE [LARGE SCALE GENOMIC DNA]</scope>
    <source>
        <strain evidence="2 3">DSM 17678</strain>
    </source>
</reference>
<dbReference type="PROSITE" id="PS51257">
    <property type="entry name" value="PROKAR_LIPOPROTEIN"/>
    <property type="match status" value="1"/>
</dbReference>
<dbReference type="GeneID" id="84800003"/>
<dbReference type="eggNOG" id="ENOG502Z85F">
    <property type="taxonomic scope" value="Bacteria"/>
</dbReference>
<dbReference type="Proteomes" id="UP000003244">
    <property type="component" value="Unassembled WGS sequence"/>
</dbReference>
<accession>E0E1F5</accession>
<evidence type="ECO:0000313" key="3">
    <source>
        <dbReference type="Proteomes" id="UP000003244"/>
    </source>
</evidence>
<dbReference type="STRING" id="596315.HMPREF0634_1225"/>
<keyword evidence="1" id="KW-0732">Signal</keyword>
<dbReference type="RefSeq" id="WP_007788294.1">
    <property type="nucleotide sequence ID" value="NZ_ADGQ01000011.1"/>
</dbReference>
<dbReference type="EMBL" id="ADGQ01000011">
    <property type="protein sequence ID" value="EFM65278.1"/>
    <property type="molecule type" value="Genomic_DNA"/>
</dbReference>
<feature type="chain" id="PRO_5039075165" description="Lipoprotein" evidence="1">
    <location>
        <begin position="29"/>
        <end position="302"/>
    </location>
</feature>
<evidence type="ECO:0000256" key="1">
    <source>
        <dbReference type="SAM" id="SignalP"/>
    </source>
</evidence>
<comment type="caution">
    <text evidence="2">The sequence shown here is derived from an EMBL/GenBank/DDBJ whole genome shotgun (WGS) entry which is preliminary data.</text>
</comment>
<evidence type="ECO:0000313" key="2">
    <source>
        <dbReference type="EMBL" id="EFM65278.1"/>
    </source>
</evidence>
<sequence>MNSKIKLTKKSGLVLLAICLGMAISLTACGSKEGTSSDKDSGNQVKSLVNKDGDNIETRYKTPEGYTRVKLTKGSFGEFLRHEKLKKYGEKSYYYNGKVKPSEGVYDSVFDIDLEGKNLLHCADACFKFRGDYLYQTGQYDKIKFNFVSAGLADFSKYTRGYRVDPETGQYFLMAEPDRSEKVYKKFMNVVYGYCGTLSLVKDTHGVSIDDMQIGDVFVRGGTPGTKRVGHAIMVIDMAENHKGEKVFMLAQSYMPAQQTQVLVNKANKEISPWYSLDEVKKSGKMITPQWTFELNELKRFN</sequence>
<keyword evidence="3" id="KW-1185">Reference proteome</keyword>
<feature type="signal peptide" evidence="1">
    <location>
        <begin position="1"/>
        <end position="28"/>
    </location>
</feature>
<organism evidence="2 3">
    <name type="scientific">Peptostreptococcus stomatis DSM 17678</name>
    <dbReference type="NCBI Taxonomy" id="596315"/>
    <lineage>
        <taxon>Bacteria</taxon>
        <taxon>Bacillati</taxon>
        <taxon>Bacillota</taxon>
        <taxon>Clostridia</taxon>
        <taxon>Peptostreptococcales</taxon>
        <taxon>Peptostreptococcaceae</taxon>
        <taxon>Peptostreptococcus</taxon>
    </lineage>
</organism>